<comment type="subunit">
    <text evidence="6">Monomer. Associates with the 50S ribosomal subunit.</text>
</comment>
<evidence type="ECO:0000256" key="6">
    <source>
        <dbReference type="HAMAP-Rule" id="MF_00900"/>
    </source>
</evidence>
<dbReference type="RefSeq" id="WP_103262543.1">
    <property type="nucleotide sequence ID" value="NZ_PPEL01000005.1"/>
</dbReference>
<feature type="domain" description="Hflx-type G" evidence="9">
    <location>
        <begin position="217"/>
        <end position="382"/>
    </location>
</feature>
<feature type="binding site" evidence="7">
    <location>
        <begin position="270"/>
        <end position="273"/>
    </location>
    <ligand>
        <name>GTP</name>
        <dbReference type="ChEBI" id="CHEBI:37565"/>
    </ligand>
</feature>
<feature type="binding site" evidence="7">
    <location>
        <begin position="336"/>
        <end position="339"/>
    </location>
    <ligand>
        <name>GTP</name>
        <dbReference type="ChEBI" id="CHEBI:37565"/>
    </ligand>
</feature>
<dbReference type="Pfam" id="PF16360">
    <property type="entry name" value="GTP-bdg_M"/>
    <property type="match status" value="1"/>
</dbReference>
<dbReference type="InterPro" id="IPR006073">
    <property type="entry name" value="GTP-bd"/>
</dbReference>
<comment type="subcellular location">
    <subcellularLocation>
        <location evidence="6">Cytoplasm</location>
    </subcellularLocation>
    <text evidence="6">May associate with membranes.</text>
</comment>
<dbReference type="Gene3D" id="3.40.50.11060">
    <property type="entry name" value="GTPase HflX, N-terminal domain"/>
    <property type="match status" value="1"/>
</dbReference>
<organism evidence="11 12">
    <name type="scientific">Rubneribacter badeniensis</name>
    <dbReference type="NCBI Taxonomy" id="2070688"/>
    <lineage>
        <taxon>Bacteria</taxon>
        <taxon>Bacillati</taxon>
        <taxon>Actinomycetota</taxon>
        <taxon>Coriobacteriia</taxon>
        <taxon>Eggerthellales</taxon>
        <taxon>Eggerthellaceae</taxon>
        <taxon>Rubneribacter</taxon>
    </lineage>
</organism>
<sequence length="438" mass="47842">MSEFESVITRGAVTVSEERRERAVLVGVDRPGAAWPLASSLAELERLVDTAGADVVAVTSQRLEAPNPKTFIGTGKAEEVADLARAHAADLVVLDDELTPSQQANLEKAVGRDVKVIDRTALILDIFGLHATSKEGRLQVRLAQNEYLLPRLRGMWAHLASNRMGGGVGSRFGEGESQLEVDRRMVRKRITSIKRELAHLSEVRAVQRESRYESGMFKVALAGYTNAGKSSLLNRLTDADVLAYDKLFATLDSTTRRFELPEGREITITDTVGFIQKLPTTLVEAFKSTLDEIAGADLVLHVVDASAEEREAQITAVEEVLGQIGAQDIRRVLVFNKCDLLDAEELGALRARHAQAQFVSAATGEGIEALVEHVARVASASDARLDVLVPYKRGDLVSLAHERCRILSETHEEEGTRLVMLVAPSFAEAFRPFVVDGD</sequence>
<dbReference type="EMBL" id="PPEL01000005">
    <property type="protein sequence ID" value="PNV66260.1"/>
    <property type="molecule type" value="Genomic_DNA"/>
</dbReference>
<dbReference type="PIRSF" id="PIRSF006809">
    <property type="entry name" value="GTP-binding_hflX_prd"/>
    <property type="match status" value="1"/>
</dbReference>
<dbReference type="PRINTS" id="PR00326">
    <property type="entry name" value="GTP1OBG"/>
</dbReference>
<dbReference type="GO" id="GO:0046872">
    <property type="term" value="F:metal ion binding"/>
    <property type="evidence" value="ECO:0007669"/>
    <property type="project" value="UniProtKB-KW"/>
</dbReference>
<accession>A0A2K2U7V8</accession>
<dbReference type="NCBIfam" id="TIGR00231">
    <property type="entry name" value="small_GTP"/>
    <property type="match status" value="1"/>
</dbReference>
<dbReference type="InterPro" id="IPR005225">
    <property type="entry name" value="Small_GTP-bd"/>
</dbReference>
<evidence type="ECO:0000256" key="3">
    <source>
        <dbReference type="ARBA" id="ARBA00022741"/>
    </source>
</evidence>
<dbReference type="GO" id="GO:0043022">
    <property type="term" value="F:ribosome binding"/>
    <property type="evidence" value="ECO:0007669"/>
    <property type="project" value="TreeGrafter"/>
</dbReference>
<gene>
    <name evidence="6 11" type="primary">hflX</name>
    <name evidence="11" type="ORF">C2L80_02265</name>
    <name evidence="10" type="ORF">K8V16_02865</name>
</gene>
<protein>
    <recommendedName>
        <fullName evidence="6">GTPase HflX</fullName>
    </recommendedName>
    <alternativeName>
        <fullName evidence="6">GTP-binding protein HflX</fullName>
    </alternativeName>
</protein>
<evidence type="ECO:0000256" key="4">
    <source>
        <dbReference type="ARBA" id="ARBA00022842"/>
    </source>
</evidence>
<evidence type="ECO:0000313" key="10">
    <source>
        <dbReference type="EMBL" id="HJH42714.1"/>
    </source>
</evidence>
<feature type="binding site" evidence="7">
    <location>
        <begin position="223"/>
        <end position="230"/>
    </location>
    <ligand>
        <name>GTP</name>
        <dbReference type="ChEBI" id="CHEBI:37565"/>
    </ligand>
</feature>
<evidence type="ECO:0000313" key="11">
    <source>
        <dbReference type="EMBL" id="PNV66260.1"/>
    </source>
</evidence>
<dbReference type="Gene3D" id="6.10.250.2860">
    <property type="match status" value="1"/>
</dbReference>
<keyword evidence="2 8" id="KW-0479">Metal-binding</keyword>
<dbReference type="Proteomes" id="UP000236488">
    <property type="component" value="Unassembled WGS sequence"/>
</dbReference>
<keyword evidence="12" id="KW-1185">Reference proteome</keyword>
<dbReference type="PANTHER" id="PTHR10229:SF0">
    <property type="entry name" value="GTP-BINDING PROTEIN 6-RELATED"/>
    <property type="match status" value="1"/>
</dbReference>
<evidence type="ECO:0000256" key="1">
    <source>
        <dbReference type="ARBA" id="ARBA00022490"/>
    </source>
</evidence>
<dbReference type="Pfam" id="PF01926">
    <property type="entry name" value="MMR_HSR1"/>
    <property type="match status" value="1"/>
</dbReference>
<feature type="binding site" evidence="7">
    <location>
        <begin position="248"/>
        <end position="252"/>
    </location>
    <ligand>
        <name>GTP</name>
        <dbReference type="ChEBI" id="CHEBI:37565"/>
    </ligand>
</feature>
<dbReference type="GO" id="GO:0003924">
    <property type="term" value="F:GTPase activity"/>
    <property type="evidence" value="ECO:0007669"/>
    <property type="project" value="UniProtKB-UniRule"/>
</dbReference>
<evidence type="ECO:0000256" key="8">
    <source>
        <dbReference type="PIRSR" id="PIRSR006809-2"/>
    </source>
</evidence>
<feature type="binding site" evidence="8">
    <location>
        <position position="250"/>
    </location>
    <ligand>
        <name>Mg(2+)</name>
        <dbReference type="ChEBI" id="CHEBI:18420"/>
    </ligand>
</feature>
<dbReference type="Proteomes" id="UP000789325">
    <property type="component" value="Unassembled WGS sequence"/>
</dbReference>
<evidence type="ECO:0000313" key="12">
    <source>
        <dbReference type="Proteomes" id="UP000236488"/>
    </source>
</evidence>
<comment type="caution">
    <text evidence="11">The sequence shown here is derived from an EMBL/GenBank/DDBJ whole genome shotgun (WGS) entry which is preliminary data.</text>
</comment>
<comment type="similarity">
    <text evidence="6">Belongs to the TRAFAC class OBG-HflX-like GTPase superfamily. HflX GTPase family.</text>
</comment>
<dbReference type="SMART" id="SM00175">
    <property type="entry name" value="RAB"/>
    <property type="match status" value="1"/>
</dbReference>
<name>A0A2K2U7V8_9ACTN</name>
<dbReference type="InterPro" id="IPR027417">
    <property type="entry name" value="P-loop_NTPase"/>
</dbReference>
<dbReference type="InterPro" id="IPR025121">
    <property type="entry name" value="GTPase_HflX_N"/>
</dbReference>
<dbReference type="PROSITE" id="PS51705">
    <property type="entry name" value="G_HFLX"/>
    <property type="match status" value="1"/>
</dbReference>
<comment type="cofactor">
    <cofactor evidence="8">
        <name>Mg(2+)</name>
        <dbReference type="ChEBI" id="CHEBI:18420"/>
    </cofactor>
</comment>
<dbReference type="SUPFAM" id="SSF52540">
    <property type="entry name" value="P-loop containing nucleoside triphosphate hydrolases"/>
    <property type="match status" value="1"/>
</dbReference>
<keyword evidence="1 6" id="KW-0963">Cytoplasm</keyword>
<dbReference type="GO" id="GO:0005525">
    <property type="term" value="F:GTP binding"/>
    <property type="evidence" value="ECO:0007669"/>
    <property type="project" value="UniProtKB-UniRule"/>
</dbReference>
<comment type="function">
    <text evidence="6">GTPase that associates with the 50S ribosomal subunit and may have a role during protein synthesis or ribosome biogenesis.</text>
</comment>
<dbReference type="CDD" id="cd01878">
    <property type="entry name" value="HflX"/>
    <property type="match status" value="1"/>
</dbReference>
<dbReference type="InterPro" id="IPR030394">
    <property type="entry name" value="G_HFLX_dom"/>
</dbReference>
<dbReference type="FunFam" id="3.40.50.11060:FF:000001">
    <property type="entry name" value="GTPase HflX"/>
    <property type="match status" value="1"/>
</dbReference>
<evidence type="ECO:0000256" key="2">
    <source>
        <dbReference type="ARBA" id="ARBA00022723"/>
    </source>
</evidence>
<keyword evidence="3 6" id="KW-0547">Nucleotide-binding</keyword>
<dbReference type="HAMAP" id="MF_00900">
    <property type="entry name" value="GTPase_HflX"/>
    <property type="match status" value="1"/>
</dbReference>
<feature type="binding site" evidence="8">
    <location>
        <position position="230"/>
    </location>
    <ligand>
        <name>Mg(2+)</name>
        <dbReference type="ChEBI" id="CHEBI:18420"/>
    </ligand>
</feature>
<evidence type="ECO:0000256" key="5">
    <source>
        <dbReference type="ARBA" id="ARBA00023134"/>
    </source>
</evidence>
<dbReference type="Pfam" id="PF13167">
    <property type="entry name" value="GTP-bdg_N"/>
    <property type="match status" value="1"/>
</dbReference>
<reference evidence="10" key="3">
    <citation type="submission" date="2021-09" db="EMBL/GenBank/DDBJ databases">
        <authorList>
            <person name="Gilroy R."/>
        </authorList>
    </citation>
    <scope>NUCLEOTIDE SEQUENCE</scope>
    <source>
        <strain evidence="10">USAMLcec12-2067</strain>
    </source>
</reference>
<reference evidence="10" key="2">
    <citation type="journal article" date="2021" name="PeerJ">
        <title>Extensive microbial diversity within the chicken gut microbiome revealed by metagenomics and culture.</title>
        <authorList>
            <person name="Gilroy R."/>
            <person name="Ravi A."/>
            <person name="Getino M."/>
            <person name="Pursley I."/>
            <person name="Horton D.L."/>
            <person name="Alikhan N.F."/>
            <person name="Baker D."/>
            <person name="Gharbi K."/>
            <person name="Hall N."/>
            <person name="Watson M."/>
            <person name="Adriaenssens E.M."/>
            <person name="Foster-Nyarko E."/>
            <person name="Jarju S."/>
            <person name="Secka A."/>
            <person name="Antonio M."/>
            <person name="Oren A."/>
            <person name="Chaudhuri R.R."/>
            <person name="La Ragione R."/>
            <person name="Hildebrand F."/>
            <person name="Pallen M.J."/>
        </authorList>
    </citation>
    <scope>NUCLEOTIDE SEQUENCE</scope>
    <source>
        <strain evidence="10">USAMLcec12-2067</strain>
    </source>
</reference>
<reference evidence="11 12" key="1">
    <citation type="journal article" date="2018" name="Int. J. Syst. Evol. Microbiol.">
        <title>Rubneribacter badeniensis gen. nov., sp. nov. and Enteroscipio rubneri gen. nov., sp. nov., new members of the Eggerthellaceae isolated from human faeces.</title>
        <authorList>
            <person name="Danylec N."/>
            <person name="Gobl A."/>
            <person name="Stoll D.A."/>
            <person name="Hetzer B."/>
            <person name="Kulling S.E."/>
            <person name="Huch M."/>
        </authorList>
    </citation>
    <scope>NUCLEOTIDE SEQUENCE [LARGE SCALE GENOMIC DNA]</scope>
    <source>
        <strain evidence="11 12">ResAG-85</strain>
    </source>
</reference>
<dbReference type="AlphaFoldDB" id="A0A2K2U7V8"/>
<keyword evidence="5 6" id="KW-0342">GTP-binding</keyword>
<dbReference type="InterPro" id="IPR032305">
    <property type="entry name" value="GTP-bd_M"/>
</dbReference>
<dbReference type="NCBIfam" id="TIGR03156">
    <property type="entry name" value="GTP_HflX"/>
    <property type="match status" value="1"/>
</dbReference>
<dbReference type="Gene3D" id="3.40.50.300">
    <property type="entry name" value="P-loop containing nucleotide triphosphate hydrolases"/>
    <property type="match status" value="1"/>
</dbReference>
<evidence type="ECO:0000256" key="7">
    <source>
        <dbReference type="PIRSR" id="PIRSR006809-1"/>
    </source>
</evidence>
<dbReference type="InterPro" id="IPR042108">
    <property type="entry name" value="GTPase_HflX_N_sf"/>
</dbReference>
<proteinExistence type="inferred from homology"/>
<evidence type="ECO:0000259" key="9">
    <source>
        <dbReference type="PROSITE" id="PS51705"/>
    </source>
</evidence>
<dbReference type="GO" id="GO:0005737">
    <property type="term" value="C:cytoplasm"/>
    <property type="evidence" value="ECO:0007669"/>
    <property type="project" value="UniProtKB-SubCell"/>
</dbReference>
<dbReference type="InterPro" id="IPR016496">
    <property type="entry name" value="GTPase_HflX"/>
</dbReference>
<dbReference type="PANTHER" id="PTHR10229">
    <property type="entry name" value="GTP-BINDING PROTEIN HFLX"/>
    <property type="match status" value="1"/>
</dbReference>
<keyword evidence="4 8" id="KW-0460">Magnesium</keyword>
<dbReference type="EMBL" id="DYZL01000046">
    <property type="protein sequence ID" value="HJH42714.1"/>
    <property type="molecule type" value="Genomic_DNA"/>
</dbReference>